<evidence type="ECO:0000256" key="1">
    <source>
        <dbReference type="ARBA" id="ARBA00002190"/>
    </source>
</evidence>
<accession>A0A2N3QVC8</accession>
<reference evidence="6 7" key="1">
    <citation type="submission" date="2017-10" db="EMBL/GenBank/DDBJ databases">
        <title>Bifidobacterium genomics.</title>
        <authorList>
            <person name="Lugli G.A."/>
            <person name="Milani C."/>
            <person name="Mancabelli L."/>
        </authorList>
    </citation>
    <scope>NUCLEOTIDE SEQUENCE [LARGE SCALE GENOMIC DNA]</scope>
    <source>
        <strain evidence="6 7">1744B</strain>
    </source>
</reference>
<dbReference type="PROSITE" id="PS01007">
    <property type="entry name" value="TRANSPOSASE_MUTATOR"/>
    <property type="match status" value="1"/>
</dbReference>
<dbReference type="Pfam" id="PF00872">
    <property type="entry name" value="Transposase_mut"/>
    <property type="match status" value="1"/>
</dbReference>
<organism evidence="6 7">
    <name type="scientific">Bifidobacterium pseudolongum subsp. globosum</name>
    <dbReference type="NCBI Taxonomy" id="1690"/>
    <lineage>
        <taxon>Bacteria</taxon>
        <taxon>Bacillati</taxon>
        <taxon>Actinomycetota</taxon>
        <taxon>Actinomycetes</taxon>
        <taxon>Bifidobacteriales</taxon>
        <taxon>Bifidobacteriaceae</taxon>
        <taxon>Bifidobacterium</taxon>
    </lineage>
</organism>
<keyword evidence="3" id="KW-0815">Transposition</keyword>
<dbReference type="GO" id="GO:0006313">
    <property type="term" value="P:DNA transposition"/>
    <property type="evidence" value="ECO:0007669"/>
    <property type="project" value="InterPro"/>
</dbReference>
<comment type="caution">
    <text evidence="6">The sequence shown here is derived from an EMBL/GenBank/DDBJ whole genome shotgun (WGS) entry which is preliminary data.</text>
</comment>
<sequence>MVVVCDGGGGIRKALRHAWPHARVQRCLFHICLNIGAILGTNPRHEASRQLLRLAKELTRVKDGGAMAAWLGAYNAWELRHKDFLEQKSMWADGSENDLHQRLVKARDMLRRRIREQTMFTFMDPDTDADGPIPTSNNVIESQNARIRDMLRTHRGLNLIRRIKAVCWWCHQHTEHPERAAWLARHAWRDEQIEQLYRQAWEHSDEGRQQLFGIPARYGTGIDWNEFHTSTPWKGTAYRSKCVDYVAGLPLWQ</sequence>
<dbReference type="GO" id="GO:0004803">
    <property type="term" value="F:transposase activity"/>
    <property type="evidence" value="ECO:0007669"/>
    <property type="project" value="InterPro"/>
</dbReference>
<keyword evidence="5" id="KW-0233">DNA recombination</keyword>
<evidence type="ECO:0000256" key="5">
    <source>
        <dbReference type="ARBA" id="ARBA00023172"/>
    </source>
</evidence>
<dbReference type="GO" id="GO:0003677">
    <property type="term" value="F:DNA binding"/>
    <property type="evidence" value="ECO:0007669"/>
    <property type="project" value="UniProtKB-KW"/>
</dbReference>
<comment type="similarity">
    <text evidence="2">Belongs to the transposase mutator family.</text>
</comment>
<name>A0A2N3QVC8_9BIFI</name>
<dbReference type="InterPro" id="IPR001207">
    <property type="entry name" value="Transposase_mutator"/>
</dbReference>
<comment type="function">
    <text evidence="1">Required for the transposition of the insertion element.</text>
</comment>
<evidence type="ECO:0000313" key="6">
    <source>
        <dbReference type="EMBL" id="PKU96077.1"/>
    </source>
</evidence>
<dbReference type="AlphaFoldDB" id="A0A2N3QVC8"/>
<evidence type="ECO:0000313" key="7">
    <source>
        <dbReference type="Proteomes" id="UP000233783"/>
    </source>
</evidence>
<proteinExistence type="inferred from homology"/>
<protein>
    <submittedName>
        <fullName evidence="6">Transposase</fullName>
    </submittedName>
</protein>
<evidence type="ECO:0000256" key="3">
    <source>
        <dbReference type="ARBA" id="ARBA00022578"/>
    </source>
</evidence>
<evidence type="ECO:0000256" key="2">
    <source>
        <dbReference type="ARBA" id="ARBA00010961"/>
    </source>
</evidence>
<keyword evidence="4" id="KW-0238">DNA-binding</keyword>
<dbReference type="Proteomes" id="UP000233783">
    <property type="component" value="Unassembled WGS sequence"/>
</dbReference>
<evidence type="ECO:0000256" key="4">
    <source>
        <dbReference type="ARBA" id="ARBA00023125"/>
    </source>
</evidence>
<dbReference type="EMBL" id="PCHB01000011">
    <property type="protein sequence ID" value="PKU96077.1"/>
    <property type="molecule type" value="Genomic_DNA"/>
</dbReference>
<gene>
    <name evidence="6" type="ORF">CQR56_1203</name>
</gene>